<feature type="transmembrane region" description="Helical" evidence="7">
    <location>
        <begin position="237"/>
        <end position="260"/>
    </location>
</feature>
<dbReference type="PANTHER" id="PTHR30213:SF0">
    <property type="entry name" value="UPF0761 MEMBRANE PROTEIN YIHY"/>
    <property type="match status" value="1"/>
</dbReference>
<feature type="transmembrane region" description="Helical" evidence="7">
    <location>
        <begin position="157"/>
        <end position="185"/>
    </location>
</feature>
<dbReference type="NCBIfam" id="TIGR00765">
    <property type="entry name" value="yihY_not_rbn"/>
    <property type="match status" value="1"/>
</dbReference>
<organism evidence="8 9">
    <name type="scientific">Alterirhizorhabdus solaris</name>
    <dbReference type="NCBI Taxonomy" id="2529389"/>
    <lineage>
        <taxon>Bacteria</taxon>
        <taxon>Pseudomonadati</taxon>
        <taxon>Pseudomonadota</taxon>
        <taxon>Alphaproteobacteria</taxon>
        <taxon>Sphingomonadales</taxon>
        <taxon>Rhizorhabdaceae</taxon>
        <taxon>Alterirhizorhabdus</taxon>
    </lineage>
</organism>
<feature type="region of interest" description="Disordered" evidence="6">
    <location>
        <begin position="1"/>
        <end position="23"/>
    </location>
</feature>
<keyword evidence="3 7" id="KW-0812">Transmembrane</keyword>
<keyword evidence="5 7" id="KW-0472">Membrane</keyword>
<evidence type="ECO:0000256" key="3">
    <source>
        <dbReference type="ARBA" id="ARBA00022692"/>
    </source>
</evidence>
<proteinExistence type="predicted"/>
<dbReference type="EMBL" id="VNIM01000184">
    <property type="protein sequence ID" value="TVV69717.1"/>
    <property type="molecule type" value="Genomic_DNA"/>
</dbReference>
<gene>
    <name evidence="8" type="ORF">FOY91_21020</name>
</gene>
<keyword evidence="4 7" id="KW-1133">Transmembrane helix</keyword>
<dbReference type="PANTHER" id="PTHR30213">
    <property type="entry name" value="INNER MEMBRANE PROTEIN YHJD"/>
    <property type="match status" value="1"/>
</dbReference>
<dbReference type="RefSeq" id="WP_145155973.1">
    <property type="nucleotide sequence ID" value="NZ_VNIM01000184.1"/>
</dbReference>
<protein>
    <submittedName>
        <fullName evidence="8">YihY/virulence factor BrkB family protein</fullName>
    </submittedName>
</protein>
<dbReference type="PIRSF" id="PIRSF035875">
    <property type="entry name" value="RNase_BN"/>
    <property type="match status" value="1"/>
</dbReference>
<keyword evidence="9" id="KW-1185">Reference proteome</keyword>
<name>A0A558QRN5_9SPHN</name>
<evidence type="ECO:0000256" key="1">
    <source>
        <dbReference type="ARBA" id="ARBA00004651"/>
    </source>
</evidence>
<feature type="transmembrane region" description="Helical" evidence="7">
    <location>
        <begin position="121"/>
        <end position="145"/>
    </location>
</feature>
<evidence type="ECO:0000256" key="7">
    <source>
        <dbReference type="SAM" id="Phobius"/>
    </source>
</evidence>
<feature type="transmembrane region" description="Helical" evidence="7">
    <location>
        <begin position="50"/>
        <end position="79"/>
    </location>
</feature>
<feature type="transmembrane region" description="Helical" evidence="7">
    <location>
        <begin position="205"/>
        <end position="225"/>
    </location>
</feature>
<dbReference type="Proteomes" id="UP000318681">
    <property type="component" value="Unassembled WGS sequence"/>
</dbReference>
<accession>A0A558QRN5</accession>
<evidence type="ECO:0000256" key="4">
    <source>
        <dbReference type="ARBA" id="ARBA00022989"/>
    </source>
</evidence>
<feature type="region of interest" description="Disordered" evidence="6">
    <location>
        <begin position="303"/>
        <end position="330"/>
    </location>
</feature>
<feature type="transmembrane region" description="Helical" evidence="7">
    <location>
        <begin position="272"/>
        <end position="293"/>
    </location>
</feature>
<comment type="caution">
    <text evidence="8">The sequence shown here is derived from an EMBL/GenBank/DDBJ whole genome shotgun (WGS) entry which is preliminary data.</text>
</comment>
<feature type="compositionally biased region" description="Low complexity" evidence="6">
    <location>
        <begin position="320"/>
        <end position="330"/>
    </location>
</feature>
<sequence>MAGTTEAGSGGVKEAPHGHGRAATSPLQMPAAAWGAILKRVWFKTGSDNIGLMAAGVAFYGFLSIVPLFGALIMTYGLIADPATVATHMRTIIDLVPADAARLIYEQLVSVTTTAASKTGVGLAIALAVSIYGATRASGAIMAALNVIYEQVERRNIVVTTLISFAIIIAAVLVGIAGILSASVLGYVQTLIGGIGPAAAALIRVATWAVAGTLASMAIAATYRFAPDRADARWRWLSLGSALATLLWLLATLGFGFYAARFGDYNATYGSLGAVVVLLMWLFVSSYAILLGATINAEVERQTAEDSTTGHPRAMGNRGAKVADTAAAAD</sequence>
<evidence type="ECO:0000256" key="2">
    <source>
        <dbReference type="ARBA" id="ARBA00022475"/>
    </source>
</evidence>
<comment type="subcellular location">
    <subcellularLocation>
        <location evidence="1">Cell membrane</location>
        <topology evidence="1">Multi-pass membrane protein</topology>
    </subcellularLocation>
</comment>
<dbReference type="Pfam" id="PF03631">
    <property type="entry name" value="Virul_fac_BrkB"/>
    <property type="match status" value="1"/>
</dbReference>
<evidence type="ECO:0000256" key="6">
    <source>
        <dbReference type="SAM" id="MobiDB-lite"/>
    </source>
</evidence>
<keyword evidence="2" id="KW-1003">Cell membrane</keyword>
<dbReference type="AlphaFoldDB" id="A0A558QRN5"/>
<evidence type="ECO:0000313" key="8">
    <source>
        <dbReference type="EMBL" id="TVV69717.1"/>
    </source>
</evidence>
<reference evidence="8 9" key="1">
    <citation type="submission" date="2019-07" db="EMBL/GenBank/DDBJ databases">
        <title>Sphingomonas solaris sp. nov., isolated from a solar panel from Boston, Massachusetts.</title>
        <authorList>
            <person name="Tanner K."/>
            <person name="Pascual J."/>
            <person name="Mancuso C."/>
            <person name="Pereto J."/>
            <person name="Khalil A."/>
            <person name="Vilanova C."/>
        </authorList>
    </citation>
    <scope>NUCLEOTIDE SEQUENCE [LARGE SCALE GENOMIC DNA]</scope>
    <source>
        <strain evidence="8 9">R4DWN</strain>
    </source>
</reference>
<evidence type="ECO:0000313" key="9">
    <source>
        <dbReference type="Proteomes" id="UP000318681"/>
    </source>
</evidence>
<dbReference type="OrthoDB" id="9781030at2"/>
<evidence type="ECO:0000256" key="5">
    <source>
        <dbReference type="ARBA" id="ARBA00023136"/>
    </source>
</evidence>
<dbReference type="InterPro" id="IPR017039">
    <property type="entry name" value="Virul_fac_BrkB"/>
</dbReference>
<dbReference type="GO" id="GO:0005886">
    <property type="term" value="C:plasma membrane"/>
    <property type="evidence" value="ECO:0007669"/>
    <property type="project" value="UniProtKB-SubCell"/>
</dbReference>